<dbReference type="EMBL" id="JAVRRF010000019">
    <property type="protein sequence ID" value="KAK5055867.1"/>
    <property type="molecule type" value="Genomic_DNA"/>
</dbReference>
<name>A0ABR0J5J1_9EURO</name>
<feature type="compositionally biased region" description="Basic and acidic residues" evidence="1">
    <location>
        <begin position="152"/>
        <end position="183"/>
    </location>
</feature>
<keyword evidence="3" id="KW-1185">Reference proteome</keyword>
<gene>
    <name evidence="2" type="ORF">LTR69_008243</name>
</gene>
<organism evidence="2 3">
    <name type="scientific">Exophiala sideris</name>
    <dbReference type="NCBI Taxonomy" id="1016849"/>
    <lineage>
        <taxon>Eukaryota</taxon>
        <taxon>Fungi</taxon>
        <taxon>Dikarya</taxon>
        <taxon>Ascomycota</taxon>
        <taxon>Pezizomycotina</taxon>
        <taxon>Eurotiomycetes</taxon>
        <taxon>Chaetothyriomycetidae</taxon>
        <taxon>Chaetothyriales</taxon>
        <taxon>Herpotrichiellaceae</taxon>
        <taxon>Exophiala</taxon>
    </lineage>
</organism>
<evidence type="ECO:0000313" key="2">
    <source>
        <dbReference type="EMBL" id="KAK5055867.1"/>
    </source>
</evidence>
<sequence length="213" mass="23754">MCGRRRNNYGGRRGLVGSIMNPQQGQPTGGYADPYCTDYSGRGSCRRGRRGGPLTGGLMGLMGDSQNNHNDQRRRNGPGGLLIGGVMSLMNGRQSSSYQQRQNDPYVQPQSNPYDQRQVDAQRPRDVDPREREVQRGVRDVPVRQSPSGVESKTKDDMFGNRSHGDDESDHDDRAEREYERHIRNIVAQQSQEQQFAPPPGPPPSYQAAIRGS</sequence>
<feature type="compositionally biased region" description="Basic and acidic residues" evidence="1">
    <location>
        <begin position="117"/>
        <end position="142"/>
    </location>
</feature>
<feature type="compositionally biased region" description="Polar residues" evidence="1">
    <location>
        <begin position="91"/>
        <end position="115"/>
    </location>
</feature>
<feature type="compositionally biased region" description="Gly residues" evidence="1">
    <location>
        <begin position="51"/>
        <end position="60"/>
    </location>
</feature>
<reference evidence="2 3" key="1">
    <citation type="submission" date="2023-08" db="EMBL/GenBank/DDBJ databases">
        <title>Black Yeasts Isolated from many extreme environments.</title>
        <authorList>
            <person name="Coleine C."/>
            <person name="Stajich J.E."/>
            <person name="Selbmann L."/>
        </authorList>
    </citation>
    <scope>NUCLEOTIDE SEQUENCE [LARGE SCALE GENOMIC DNA]</scope>
    <source>
        <strain evidence="2 3">CCFEE 6328</strain>
    </source>
</reference>
<evidence type="ECO:0000313" key="3">
    <source>
        <dbReference type="Proteomes" id="UP001345691"/>
    </source>
</evidence>
<dbReference type="Proteomes" id="UP001345691">
    <property type="component" value="Unassembled WGS sequence"/>
</dbReference>
<accession>A0ABR0J5J1</accession>
<comment type="caution">
    <text evidence="2">The sequence shown here is derived from an EMBL/GenBank/DDBJ whole genome shotgun (WGS) entry which is preliminary data.</text>
</comment>
<protein>
    <submittedName>
        <fullName evidence="2">Uncharacterized protein</fullName>
    </submittedName>
</protein>
<proteinExistence type="predicted"/>
<evidence type="ECO:0000256" key="1">
    <source>
        <dbReference type="SAM" id="MobiDB-lite"/>
    </source>
</evidence>
<feature type="region of interest" description="Disordered" evidence="1">
    <location>
        <begin position="1"/>
        <end position="213"/>
    </location>
</feature>